<dbReference type="RefSeq" id="WP_380039652.1">
    <property type="nucleotide sequence ID" value="NZ_JBHSEH010000012.1"/>
</dbReference>
<protein>
    <submittedName>
        <fullName evidence="3">DUF4157 domain-containing protein</fullName>
    </submittedName>
</protein>
<organism evidence="3 4">
    <name type="scientific">Deinococcus navajonensis</name>
    <dbReference type="NCBI Taxonomy" id="309884"/>
    <lineage>
        <taxon>Bacteria</taxon>
        <taxon>Thermotogati</taxon>
        <taxon>Deinococcota</taxon>
        <taxon>Deinococci</taxon>
        <taxon>Deinococcales</taxon>
        <taxon>Deinococcaceae</taxon>
        <taxon>Deinococcus</taxon>
    </lineage>
</organism>
<name>A0ABV8XPH3_9DEIO</name>
<evidence type="ECO:0000313" key="4">
    <source>
        <dbReference type="Proteomes" id="UP001595998"/>
    </source>
</evidence>
<gene>
    <name evidence="3" type="ORF">ACFOZ9_11320</name>
</gene>
<feature type="domain" description="eCIS core" evidence="2">
    <location>
        <begin position="218"/>
        <end position="295"/>
    </location>
</feature>
<proteinExistence type="predicted"/>
<feature type="compositionally biased region" description="Basic and acidic residues" evidence="1">
    <location>
        <begin position="818"/>
        <end position="830"/>
    </location>
</feature>
<feature type="region of interest" description="Disordered" evidence="1">
    <location>
        <begin position="804"/>
        <end position="830"/>
    </location>
</feature>
<dbReference type="Proteomes" id="UP001595998">
    <property type="component" value="Unassembled WGS sequence"/>
</dbReference>
<accession>A0ABV8XPH3</accession>
<sequence length="1166" mass="125778">MARPSTMQRQVVAPALMAAQLHTQEAGRFTAQRHEVLRQLEPLSAKVSQEATQSALQRQALQATPCPEILRPRGPSDWVGVMRVQAQQVEGKRLTVGEAAQFTALQRQVARTLAQGYRTDRRDTETRTAQYAGHLARLQGHPLSASVAQVALGLMPPSERLPLQRAVEKLQAQEVLQRQQDEQALTLHTLQRQLAELHAEATQPILQRIQERRGRGNPLPEAVQRHLEQGLNQDLSRVRIHDDAEADKLARRVNAIAFTTGTDIFFRSGRFSPNTQSGLELLAHEVTHTVQQAQGRVGKGVDPDAGLEHEARTMGARLARMMPSPRSLMPPSPYAPGVYSQKAALQRAQDGAAQTFALKPLYDLQPQAVQRFGNPFSWAADKVKDGAQALAGKGREMIAGVLTALPGYKELTLAFGRDLVTGKTMASNPNAILDALAGWVPGPLKDILKALKETKAIPKAWAWFKAELSKLDLGGALGEIASALGKADLGAARNAVARRIGGLKALIVGSARKIADIGLSALAAGLGPVGQQVIAHLRRSGDLIVQVLRDPARFAGNLLNALKGGFKNFASHAPSHLQHGLGQWLTGASGITFPAKLDLQGVFMTALSVMGLTYQALRGRLVRAMGPNGERQVRAAEGTLDTFKTIKGGLHRAEEMKANQGPVGSEVVSGLKSEVTKSVVMAGITKVASMLIPGAGFVQALVGAFRSVQFVVQQGQQMMGVVASAVQSVGAIAAGNIAAAVGGVESTLARSIPVALGFLGKVLGLGNMGARIKTVLGKVRGRLDALLDRMVARIRKLIEKFTPAARQERRPTPTAAADKTKDHDRRVSKGLKDIPRIEQSFSKNGRLPNQEAAHKVARAVKGRHSIFKAVTPRFEKDRVLYDWVASQGTQTGSQPLAVFSLTVENIRKDFWKKASRPGWKASTKVKLAQQYPQHHVQVAGVTLPTLKAGYDRRHIDAFDQTVTRVASEINHMTFDDARAYLAALGFSPTASTAASVRAALKKLLTAEFNKVDNLFVDEAAENQEKGRQMEAAEQRRAAALRSGDQAAAARETRLMATQAVDVPKGQSNGQPLPQAARGQIQTLRRFNAARYAGLQGRIREVKAGANTALQPLWQDAQIELEAVRDSISLLAKFSKKGNTEANVAIEAVLQHATVECRILADILDGK</sequence>
<dbReference type="InterPro" id="IPR025295">
    <property type="entry name" value="eCIS_core_dom"/>
</dbReference>
<dbReference type="EMBL" id="JBHSEH010000012">
    <property type="protein sequence ID" value="MFC4426801.1"/>
    <property type="molecule type" value="Genomic_DNA"/>
</dbReference>
<dbReference type="Pfam" id="PF13699">
    <property type="entry name" value="eCIS_core"/>
    <property type="match status" value="1"/>
</dbReference>
<reference evidence="4" key="1">
    <citation type="journal article" date="2019" name="Int. J. Syst. Evol. Microbiol.">
        <title>The Global Catalogue of Microorganisms (GCM) 10K type strain sequencing project: providing services to taxonomists for standard genome sequencing and annotation.</title>
        <authorList>
            <consortium name="The Broad Institute Genomics Platform"/>
            <consortium name="The Broad Institute Genome Sequencing Center for Infectious Disease"/>
            <person name="Wu L."/>
            <person name="Ma J."/>
        </authorList>
    </citation>
    <scope>NUCLEOTIDE SEQUENCE [LARGE SCALE GENOMIC DNA]</scope>
    <source>
        <strain evidence="4">CCUG 56029</strain>
    </source>
</reference>
<comment type="caution">
    <text evidence="3">The sequence shown here is derived from an EMBL/GenBank/DDBJ whole genome shotgun (WGS) entry which is preliminary data.</text>
</comment>
<evidence type="ECO:0000259" key="2">
    <source>
        <dbReference type="Pfam" id="PF13699"/>
    </source>
</evidence>
<evidence type="ECO:0000313" key="3">
    <source>
        <dbReference type="EMBL" id="MFC4426801.1"/>
    </source>
</evidence>
<evidence type="ECO:0000256" key="1">
    <source>
        <dbReference type="SAM" id="MobiDB-lite"/>
    </source>
</evidence>
<keyword evidence="4" id="KW-1185">Reference proteome</keyword>